<feature type="region of interest" description="Disordered" evidence="1">
    <location>
        <begin position="178"/>
        <end position="198"/>
    </location>
</feature>
<gene>
    <name evidence="2" type="ORF">GcM1_179012</name>
</gene>
<feature type="region of interest" description="Disordered" evidence="1">
    <location>
        <begin position="1"/>
        <end position="52"/>
    </location>
</feature>
<proteinExistence type="predicted"/>
<comment type="caution">
    <text evidence="2">The sequence shown here is derived from an EMBL/GenBank/DDBJ whole genome shotgun (WGS) entry which is preliminary data.</text>
</comment>
<accession>A0A420J4N0</accession>
<dbReference type="AlphaFoldDB" id="A0A420J4N0"/>
<feature type="compositionally biased region" description="Polar residues" evidence="1">
    <location>
        <begin position="1"/>
        <end position="19"/>
    </location>
</feature>
<protein>
    <submittedName>
        <fullName evidence="2">Uncharacterized protein</fullName>
    </submittedName>
</protein>
<dbReference type="Proteomes" id="UP000285326">
    <property type="component" value="Unassembled WGS sequence"/>
</dbReference>
<evidence type="ECO:0000256" key="1">
    <source>
        <dbReference type="SAM" id="MobiDB-lite"/>
    </source>
</evidence>
<sequence>MTSTKRNPTCTPNKSIKSNHWSDPKIKDKNNKDDKFKSNIRGLSPIEGHKRGDGGIESVVRALVHLREDEQRTIRKGIGEADDKGVAVLEGNIHDLLPILEQEHGLVRCGKGVHRLPTVPVRLLCGVVDEPRLGHPLPRNSLRLRGGDPGKSVPKAHYIPIKLGLRLPVKGKDRLPVLLGKGGEGDKEPRREDKGIGGAEDEGRVLRKLRSREVLLYKLIAYPQFSSIIRGKPKSNYELICTRSFLKIEPLQNFSVIRALMVTAIIPHVQ</sequence>
<feature type="compositionally biased region" description="Basic and acidic residues" evidence="1">
    <location>
        <begin position="20"/>
        <end position="37"/>
    </location>
</feature>
<name>A0A420J4N0_9PEZI</name>
<dbReference type="EMBL" id="MCBS01017963">
    <property type="protein sequence ID" value="RKF81725.1"/>
    <property type="molecule type" value="Genomic_DNA"/>
</dbReference>
<evidence type="ECO:0000313" key="3">
    <source>
        <dbReference type="Proteomes" id="UP000285326"/>
    </source>
</evidence>
<feature type="compositionally biased region" description="Basic and acidic residues" evidence="1">
    <location>
        <begin position="183"/>
        <end position="198"/>
    </location>
</feature>
<reference evidence="2 3" key="1">
    <citation type="journal article" date="2018" name="BMC Genomics">
        <title>Comparative genome analyses reveal sequence features reflecting distinct modes of host-adaptation between dicot and monocot powdery mildew.</title>
        <authorList>
            <person name="Wu Y."/>
            <person name="Ma X."/>
            <person name="Pan Z."/>
            <person name="Kale S.D."/>
            <person name="Song Y."/>
            <person name="King H."/>
            <person name="Zhang Q."/>
            <person name="Presley C."/>
            <person name="Deng X."/>
            <person name="Wei C.I."/>
            <person name="Xiao S."/>
        </authorList>
    </citation>
    <scope>NUCLEOTIDE SEQUENCE [LARGE SCALE GENOMIC DNA]</scope>
    <source>
        <strain evidence="2">UMSG1</strain>
    </source>
</reference>
<organism evidence="2 3">
    <name type="scientific">Golovinomyces cichoracearum</name>
    <dbReference type="NCBI Taxonomy" id="62708"/>
    <lineage>
        <taxon>Eukaryota</taxon>
        <taxon>Fungi</taxon>
        <taxon>Dikarya</taxon>
        <taxon>Ascomycota</taxon>
        <taxon>Pezizomycotina</taxon>
        <taxon>Leotiomycetes</taxon>
        <taxon>Erysiphales</taxon>
        <taxon>Erysiphaceae</taxon>
        <taxon>Golovinomyces</taxon>
    </lineage>
</organism>
<evidence type="ECO:0000313" key="2">
    <source>
        <dbReference type="EMBL" id="RKF81725.1"/>
    </source>
</evidence>